<dbReference type="InterPro" id="IPR047150">
    <property type="entry name" value="SGT"/>
</dbReference>
<evidence type="ECO:0000313" key="3">
    <source>
        <dbReference type="EMBL" id="GJE97975.1"/>
    </source>
</evidence>
<dbReference type="Gene3D" id="1.25.40.10">
    <property type="entry name" value="Tetratricopeptide repeat domain"/>
    <property type="match status" value="1"/>
</dbReference>
<dbReference type="SMART" id="SM00028">
    <property type="entry name" value="TPR"/>
    <property type="match status" value="2"/>
</dbReference>
<organism evidence="3 4">
    <name type="scientific">Phanerochaete sordida</name>
    <dbReference type="NCBI Taxonomy" id="48140"/>
    <lineage>
        <taxon>Eukaryota</taxon>
        <taxon>Fungi</taxon>
        <taxon>Dikarya</taxon>
        <taxon>Basidiomycota</taxon>
        <taxon>Agaricomycotina</taxon>
        <taxon>Agaricomycetes</taxon>
        <taxon>Polyporales</taxon>
        <taxon>Phanerochaetaceae</taxon>
        <taxon>Phanerochaete</taxon>
    </lineage>
</organism>
<dbReference type="PANTHER" id="PTHR45831">
    <property type="entry name" value="LD24721P"/>
    <property type="match status" value="1"/>
</dbReference>
<keyword evidence="1" id="KW-0677">Repeat</keyword>
<dbReference type="GO" id="GO:0060090">
    <property type="term" value="F:molecular adaptor activity"/>
    <property type="evidence" value="ECO:0007669"/>
    <property type="project" value="TreeGrafter"/>
</dbReference>
<dbReference type="GO" id="GO:0072380">
    <property type="term" value="C:TRC complex"/>
    <property type="evidence" value="ECO:0007669"/>
    <property type="project" value="TreeGrafter"/>
</dbReference>
<protein>
    <recommendedName>
        <fullName evidence="5">TPR-like protein</fullName>
    </recommendedName>
</protein>
<dbReference type="OrthoDB" id="2423701at2759"/>
<proteinExistence type="predicted"/>
<dbReference type="Proteomes" id="UP000703269">
    <property type="component" value="Unassembled WGS sequence"/>
</dbReference>
<name>A0A9P3LK39_9APHY</name>
<dbReference type="SUPFAM" id="SSF48452">
    <property type="entry name" value="TPR-like"/>
    <property type="match status" value="1"/>
</dbReference>
<dbReference type="GO" id="GO:0006620">
    <property type="term" value="P:post-translational protein targeting to endoplasmic reticulum membrane"/>
    <property type="evidence" value="ECO:0007669"/>
    <property type="project" value="TreeGrafter"/>
</dbReference>
<gene>
    <name evidence="3" type="ORF">PsYK624_141970</name>
</gene>
<dbReference type="PANTHER" id="PTHR45831:SF5">
    <property type="entry name" value="STI1 DOMAIN-CONTAINING PROTEIN"/>
    <property type="match status" value="1"/>
</dbReference>
<dbReference type="AlphaFoldDB" id="A0A9P3LK39"/>
<dbReference type="InterPro" id="IPR011990">
    <property type="entry name" value="TPR-like_helical_dom_sf"/>
</dbReference>
<comment type="caution">
    <text evidence="3">The sequence shown here is derived from an EMBL/GenBank/DDBJ whole genome shotgun (WGS) entry which is preliminary data.</text>
</comment>
<evidence type="ECO:0000256" key="1">
    <source>
        <dbReference type="ARBA" id="ARBA00022737"/>
    </source>
</evidence>
<dbReference type="InterPro" id="IPR019734">
    <property type="entry name" value="TPR_rpt"/>
</dbReference>
<keyword evidence="2" id="KW-0802">TPR repeat</keyword>
<accession>A0A9P3LK39</accession>
<keyword evidence="4" id="KW-1185">Reference proteome</keyword>
<evidence type="ECO:0008006" key="5">
    <source>
        <dbReference type="Google" id="ProtNLM"/>
    </source>
</evidence>
<dbReference type="EMBL" id="BPQB01000080">
    <property type="protein sequence ID" value="GJE97975.1"/>
    <property type="molecule type" value="Genomic_DNA"/>
</dbReference>
<sequence>MAIPEDATLRAAQLKEEGNELFRKKEHVAAYAKYSEAIAFDGNNAVLYANRGACSLAMRKHIDVVIDCQEATRLDPKYLKAWIRLATSSKILERLEWSRHAFEQVVCLLTAEPLADDIALKEQCQAEISKIDVRLATGPILNICCEDHLNLQPWKKAREMRDDINAKGEELEQHTSVRLLLDARDELEKGINLLKQVRRPFFPEQEDRIIGSPGALKHLTAAAMIDSRVFPPEMPDFHARYNLQVQLEYAEYAAFWELGAHAVIAAAERMEEAAGWDDVGPALATTLRSWVLRGLFHSLQKGKAESEAAIELWSDAIEVLEWALPRCKTMCGVEEDVFQVTFLRRLRCLQIAEQIHEVFDDEERYSHEQLRLSALDIIRDLDSTESPSGIPPSHKLAFYIYPRARAHEILAHCDQALAHKASTQNNSESARKYFCEAFEQYKRAMQLYPPDDERYQSAGANALDLFLLSGAYTVRDLVIHMRANPGLLKANELWGRYHDAIDRQMRLCEAILAVQNILGQYNDGELTLDSPAVRPPTATLDMVEAFLRFRQQNHAEH</sequence>
<evidence type="ECO:0000313" key="4">
    <source>
        <dbReference type="Proteomes" id="UP000703269"/>
    </source>
</evidence>
<dbReference type="GO" id="GO:0016020">
    <property type="term" value="C:membrane"/>
    <property type="evidence" value="ECO:0007669"/>
    <property type="project" value="TreeGrafter"/>
</dbReference>
<reference evidence="3 4" key="1">
    <citation type="submission" date="2021-08" db="EMBL/GenBank/DDBJ databases">
        <title>Draft Genome Sequence of Phanerochaete sordida strain YK-624.</title>
        <authorList>
            <person name="Mori T."/>
            <person name="Dohra H."/>
            <person name="Suzuki T."/>
            <person name="Kawagishi H."/>
            <person name="Hirai H."/>
        </authorList>
    </citation>
    <scope>NUCLEOTIDE SEQUENCE [LARGE SCALE GENOMIC DNA]</scope>
    <source>
        <strain evidence="3 4">YK-624</strain>
    </source>
</reference>
<evidence type="ECO:0000256" key="2">
    <source>
        <dbReference type="ARBA" id="ARBA00022803"/>
    </source>
</evidence>